<gene>
    <name evidence="1" type="ORF">HMPREF1577_00397</name>
</gene>
<sequence>MLHTKCGRNLNQELTQELNQDKLRPQIVCSKCAYLFIVCLFLEDYAKSYIKLV</sequence>
<evidence type="ECO:0000313" key="1">
    <source>
        <dbReference type="EMBL" id="EPI52844.1"/>
    </source>
</evidence>
<dbReference type="AlphaFoldDB" id="T2PLE0"/>
<evidence type="ECO:0000313" key="2">
    <source>
        <dbReference type="Proteomes" id="UP000015779"/>
    </source>
</evidence>
<proteinExistence type="predicted"/>
<reference evidence="1 2" key="1">
    <citation type="submission" date="2013-06" db="EMBL/GenBank/DDBJ databases">
        <authorList>
            <person name="Weinstock G."/>
            <person name="Sodergren E."/>
            <person name="Lobos E.A."/>
            <person name="Fulton L."/>
            <person name="Fulton R."/>
            <person name="Courtney L."/>
            <person name="Fronick C."/>
            <person name="O'Laughlin M."/>
            <person name="Godfrey J."/>
            <person name="Wilson R.M."/>
            <person name="Miner T."/>
            <person name="Farmer C."/>
            <person name="Delehaunty K."/>
            <person name="Cordes M."/>
            <person name="Minx P."/>
            <person name="Tomlinson C."/>
            <person name="Chen J."/>
            <person name="Wollam A."/>
            <person name="Pepin K.H."/>
            <person name="Bhonagiri V."/>
            <person name="Zhang X."/>
            <person name="Warren W."/>
            <person name="Mitreva M."/>
            <person name="Mardis E.R."/>
            <person name="Wilson R.K."/>
        </authorList>
    </citation>
    <scope>NUCLEOTIDE SEQUENCE [LARGE SCALE GENOMIC DNA]</scope>
    <source>
        <strain evidence="1 2">JCP8017A</strain>
    </source>
</reference>
<organism evidence="1 2">
    <name type="scientific">Gardnerella pickettii JCP8017A</name>
    <dbReference type="NCBI Taxonomy" id="1261062"/>
    <lineage>
        <taxon>Bacteria</taxon>
        <taxon>Bacillati</taxon>
        <taxon>Actinomycetota</taxon>
        <taxon>Actinomycetes</taxon>
        <taxon>Bifidobacteriales</taxon>
        <taxon>Bifidobacteriaceae</taxon>
        <taxon>Gardnerella</taxon>
        <taxon>Gardnerella pickettii</taxon>
    </lineage>
</organism>
<protein>
    <submittedName>
        <fullName evidence="1">Uncharacterized protein</fullName>
    </submittedName>
</protein>
<comment type="caution">
    <text evidence="1">The sequence shown here is derived from an EMBL/GenBank/DDBJ whole genome shotgun (WGS) entry which is preliminary data.</text>
</comment>
<dbReference type="Proteomes" id="UP000015779">
    <property type="component" value="Unassembled WGS sequence"/>
</dbReference>
<dbReference type="EMBL" id="ATJN01000023">
    <property type="protein sequence ID" value="EPI52844.1"/>
    <property type="molecule type" value="Genomic_DNA"/>
</dbReference>
<dbReference type="PATRIC" id="fig|1261062.4.peg.363"/>
<accession>T2PLE0</accession>
<name>T2PLE0_9BIFI</name>
<dbReference type="HOGENOM" id="CLU_213795_0_0_11"/>